<evidence type="ECO:0000313" key="2">
    <source>
        <dbReference type="Proteomes" id="UP000327013"/>
    </source>
</evidence>
<protein>
    <submittedName>
        <fullName evidence="1">Uncharacterized protein</fullName>
    </submittedName>
</protein>
<gene>
    <name evidence="1" type="ORF">FH972_018055</name>
</gene>
<dbReference type="EMBL" id="CM017327">
    <property type="protein sequence ID" value="KAE8100128.1"/>
    <property type="molecule type" value="Genomic_DNA"/>
</dbReference>
<sequence length="119" mass="13665">MATPLLLRGIPVLRLRLHHHRLAASIFATTRRPWCTAAEPNRTDESLPLADNFTAAWSARDPPKHPRWEDPDYGQWEDKEKEILRDIEPITTLTKEILHSDRFEALLGNGGEEVMVSPY</sequence>
<name>A0A5N6RLA5_9ROSI</name>
<proteinExistence type="predicted"/>
<dbReference type="Proteomes" id="UP000327013">
    <property type="component" value="Chromosome 7"/>
</dbReference>
<dbReference type="AlphaFoldDB" id="A0A5N6RLA5"/>
<accession>A0A5N6RLA5</accession>
<dbReference type="OrthoDB" id="695233at2759"/>
<reference evidence="1 2" key="1">
    <citation type="submission" date="2019-06" db="EMBL/GenBank/DDBJ databases">
        <title>A chromosomal-level reference genome of Carpinus fangiana (Coryloideae, Betulaceae).</title>
        <authorList>
            <person name="Yang X."/>
            <person name="Wang Z."/>
            <person name="Zhang L."/>
            <person name="Hao G."/>
            <person name="Liu J."/>
            <person name="Yang Y."/>
        </authorList>
    </citation>
    <scope>NUCLEOTIDE SEQUENCE [LARGE SCALE GENOMIC DNA]</scope>
    <source>
        <strain evidence="1">Cfa_2016G</strain>
        <tissue evidence="1">Leaf</tissue>
    </source>
</reference>
<organism evidence="1 2">
    <name type="scientific">Carpinus fangiana</name>
    <dbReference type="NCBI Taxonomy" id="176857"/>
    <lineage>
        <taxon>Eukaryota</taxon>
        <taxon>Viridiplantae</taxon>
        <taxon>Streptophyta</taxon>
        <taxon>Embryophyta</taxon>
        <taxon>Tracheophyta</taxon>
        <taxon>Spermatophyta</taxon>
        <taxon>Magnoliopsida</taxon>
        <taxon>eudicotyledons</taxon>
        <taxon>Gunneridae</taxon>
        <taxon>Pentapetalae</taxon>
        <taxon>rosids</taxon>
        <taxon>fabids</taxon>
        <taxon>Fagales</taxon>
        <taxon>Betulaceae</taxon>
        <taxon>Carpinus</taxon>
    </lineage>
</organism>
<keyword evidence="2" id="KW-1185">Reference proteome</keyword>
<evidence type="ECO:0000313" key="1">
    <source>
        <dbReference type="EMBL" id="KAE8100128.1"/>
    </source>
</evidence>